<reference evidence="1" key="1">
    <citation type="submission" date="2022-08" db="EMBL/GenBank/DDBJ databases">
        <title>Genome Sequence of Pycnoporus sanguineus.</title>
        <authorList>
            <person name="Buettner E."/>
        </authorList>
    </citation>
    <scope>NUCLEOTIDE SEQUENCE</scope>
    <source>
        <strain evidence="1">CG-C14</strain>
    </source>
</reference>
<dbReference type="Proteomes" id="UP001144978">
    <property type="component" value="Unassembled WGS sequence"/>
</dbReference>
<evidence type="ECO:0000313" key="2">
    <source>
        <dbReference type="Proteomes" id="UP001144978"/>
    </source>
</evidence>
<protein>
    <submittedName>
        <fullName evidence="1">Uncharacterized protein</fullName>
    </submittedName>
</protein>
<proteinExistence type="predicted"/>
<dbReference type="EMBL" id="JANSHE010006771">
    <property type="protein sequence ID" value="KAJ2966098.1"/>
    <property type="molecule type" value="Genomic_DNA"/>
</dbReference>
<organism evidence="1 2">
    <name type="scientific">Trametes sanguinea</name>
    <dbReference type="NCBI Taxonomy" id="158606"/>
    <lineage>
        <taxon>Eukaryota</taxon>
        <taxon>Fungi</taxon>
        <taxon>Dikarya</taxon>
        <taxon>Basidiomycota</taxon>
        <taxon>Agaricomycotina</taxon>
        <taxon>Agaricomycetes</taxon>
        <taxon>Polyporales</taxon>
        <taxon>Polyporaceae</taxon>
        <taxon>Trametes</taxon>
    </lineage>
</organism>
<accession>A0ACC1MHT9</accession>
<gene>
    <name evidence="1" type="ORF">NUW54_g13908</name>
</gene>
<sequence length="239" mass="26103">MSQLPQLMARLEEGLLLPTSQDANQQPGAQSVDPNAAASPAQALGRPPDCTVFEPTLSPFEMLNYNGTDGSTTDPDPPKRGKVGFREGLEVLPQLRPELWTPDAEEGVREGMQANGPDRLPWLLYLGVVGEEDIVVELLEVGTAREDERQEVADVELQGYAKLDRTNLLAEHLPKGPINVRVLDLVKDDVLESGQGPAGHLQHEVRVQAPQVEGGEARQADRRLVHEVWPQLPADGEVL</sequence>
<evidence type="ECO:0000313" key="1">
    <source>
        <dbReference type="EMBL" id="KAJ2966098.1"/>
    </source>
</evidence>
<name>A0ACC1MHT9_9APHY</name>
<keyword evidence="2" id="KW-1185">Reference proteome</keyword>
<comment type="caution">
    <text evidence="1">The sequence shown here is derived from an EMBL/GenBank/DDBJ whole genome shotgun (WGS) entry which is preliminary data.</text>
</comment>